<dbReference type="InterPro" id="IPR000847">
    <property type="entry name" value="LysR_HTH_N"/>
</dbReference>
<keyword evidence="3" id="KW-0238">DNA-binding</keyword>
<dbReference type="Gene3D" id="1.10.10.10">
    <property type="entry name" value="Winged helix-like DNA-binding domain superfamily/Winged helix DNA-binding domain"/>
    <property type="match status" value="1"/>
</dbReference>
<reference evidence="6" key="2">
    <citation type="submission" date="2022-04" db="EMBL/GenBank/DDBJ databases">
        <title>Genomic draft of R. solanacearum strain IPO1609, a phylotype IIB1/biovar 2/race 3 strain isolated from potato in Europe.</title>
        <authorList>
            <person name="Boucher C."/>
            <person name="Carrere S."/>
            <person name="Dossat C."/>
            <person name="Elbaz M."/>
            <person name="Genin S."/>
            <person name="Gouzy J."/>
            <person name="Prior P."/>
            <person name="Segurens B."/>
            <person name="Wincker P."/>
        </authorList>
    </citation>
    <scope>NUCLEOTIDE SEQUENCE</scope>
    <source>
        <strain evidence="6">IPO1609</strain>
    </source>
</reference>
<dbReference type="InterPro" id="IPR036390">
    <property type="entry name" value="WH_DNA-bd_sf"/>
</dbReference>
<dbReference type="Pfam" id="PF00126">
    <property type="entry name" value="HTH_1"/>
    <property type="match status" value="1"/>
</dbReference>
<evidence type="ECO:0000313" key="7">
    <source>
        <dbReference type="Proteomes" id="UP000053470"/>
    </source>
</evidence>
<proteinExistence type="inferred from homology"/>
<evidence type="ECO:0000259" key="5">
    <source>
        <dbReference type="PROSITE" id="PS50931"/>
    </source>
</evidence>
<dbReference type="Proteomes" id="UP000053470">
    <property type="component" value="Unassembled WGS sequence"/>
</dbReference>
<dbReference type="Gene3D" id="3.40.190.10">
    <property type="entry name" value="Periplasmic binding protein-like II"/>
    <property type="match status" value="2"/>
</dbReference>
<keyword evidence="7" id="KW-1185">Reference proteome</keyword>
<accession>A0A7U7JEC8</accession>
<keyword evidence="4" id="KW-0804">Transcription</keyword>
<dbReference type="PANTHER" id="PTHR30346">
    <property type="entry name" value="TRANSCRIPTIONAL DUAL REGULATOR HCAR-RELATED"/>
    <property type="match status" value="1"/>
</dbReference>
<dbReference type="AlphaFoldDB" id="A0A7U7JEC8"/>
<dbReference type="GO" id="GO:0032993">
    <property type="term" value="C:protein-DNA complex"/>
    <property type="evidence" value="ECO:0007669"/>
    <property type="project" value="TreeGrafter"/>
</dbReference>
<dbReference type="PROSITE" id="PS50931">
    <property type="entry name" value="HTH_LYSR"/>
    <property type="match status" value="1"/>
</dbReference>
<dbReference type="GO" id="GO:0003677">
    <property type="term" value="F:DNA binding"/>
    <property type="evidence" value="ECO:0007669"/>
    <property type="project" value="UniProtKB-KW"/>
</dbReference>
<dbReference type="InterPro" id="IPR036388">
    <property type="entry name" value="WH-like_DNA-bd_sf"/>
</dbReference>
<dbReference type="GO" id="GO:0003700">
    <property type="term" value="F:DNA-binding transcription factor activity"/>
    <property type="evidence" value="ECO:0007669"/>
    <property type="project" value="InterPro"/>
</dbReference>
<protein>
    <submittedName>
        <fullName evidence="6">Transcriptional regulator protein</fullName>
    </submittedName>
</protein>
<comment type="similarity">
    <text evidence="1">Belongs to the LysR transcriptional regulatory family.</text>
</comment>
<dbReference type="PANTHER" id="PTHR30346:SF0">
    <property type="entry name" value="HCA OPERON TRANSCRIPTIONAL ACTIVATOR HCAR"/>
    <property type="match status" value="1"/>
</dbReference>
<dbReference type="SUPFAM" id="SSF46785">
    <property type="entry name" value="Winged helix' DNA-binding domain"/>
    <property type="match status" value="1"/>
</dbReference>
<dbReference type="PRINTS" id="PR00039">
    <property type="entry name" value="HTHLYSR"/>
</dbReference>
<sequence length="337" mass="36857">MELAEGWRWQPLSVILAGHPKLRNDMRRATHLIDIRFESMFELSQLRCFVAVAEELHFGRAAERLHMTQPPLSRQVRLLEHQVGTELLERNSRSVKLTAAGRSFLPDAARILRLAEEAAATARRVATGAAGSLAIGFTASVGYGLLPSLVSAVRAASPGVRLTLKEMVSGAQLEALDARQIDVGLLRPPVEHGELIAEPCSQEALVLAVPEATAADWPQRPTLRDCEGRPLLMYSPYEARYFHQLVSGLLERAGVLPDIVEYVSQIHSMLALVRAGIGAALIPAAASMLHFEGVVYRPVRTTPAKPVELWFAYRKDNDNPAFGALKDVLRGTLAAGR</sequence>
<name>A0A7U7JEC8_RALSL</name>
<dbReference type="Pfam" id="PF03466">
    <property type="entry name" value="LysR_substrate"/>
    <property type="match status" value="1"/>
</dbReference>
<evidence type="ECO:0000313" key="6">
    <source>
        <dbReference type="EMBL" id="CEJ17173.1"/>
    </source>
</evidence>
<dbReference type="InterPro" id="IPR005119">
    <property type="entry name" value="LysR_subst-bd"/>
</dbReference>
<evidence type="ECO:0000256" key="2">
    <source>
        <dbReference type="ARBA" id="ARBA00023015"/>
    </source>
</evidence>
<evidence type="ECO:0000256" key="4">
    <source>
        <dbReference type="ARBA" id="ARBA00023163"/>
    </source>
</evidence>
<dbReference type="CDD" id="cd08447">
    <property type="entry name" value="PBP2_LTTR_aromatics_like_1"/>
    <property type="match status" value="1"/>
</dbReference>
<keyword evidence="2" id="KW-0805">Transcription regulation</keyword>
<evidence type="ECO:0000256" key="3">
    <source>
        <dbReference type="ARBA" id="ARBA00023125"/>
    </source>
</evidence>
<dbReference type="EMBL" id="LN651281">
    <property type="protein sequence ID" value="CEJ17173.1"/>
    <property type="molecule type" value="Genomic_DNA"/>
</dbReference>
<dbReference type="FunFam" id="1.10.10.10:FF:000001">
    <property type="entry name" value="LysR family transcriptional regulator"/>
    <property type="match status" value="1"/>
</dbReference>
<feature type="domain" description="HTH lysR-type" evidence="5">
    <location>
        <begin position="41"/>
        <end position="98"/>
    </location>
</feature>
<organism evidence="6 7">
    <name type="scientific">Ralstonia solanacearum IPO1609</name>
    <dbReference type="NCBI Taxonomy" id="564066"/>
    <lineage>
        <taxon>Bacteria</taxon>
        <taxon>Pseudomonadati</taxon>
        <taxon>Pseudomonadota</taxon>
        <taxon>Betaproteobacteria</taxon>
        <taxon>Burkholderiales</taxon>
        <taxon>Burkholderiaceae</taxon>
        <taxon>Ralstonia</taxon>
        <taxon>Ralstonia solanacearum species complex</taxon>
    </lineage>
</organism>
<gene>
    <name evidence="6" type="ORF">RSIPO_03877</name>
</gene>
<evidence type="ECO:0000256" key="1">
    <source>
        <dbReference type="ARBA" id="ARBA00009437"/>
    </source>
</evidence>
<dbReference type="SUPFAM" id="SSF53850">
    <property type="entry name" value="Periplasmic binding protein-like II"/>
    <property type="match status" value="1"/>
</dbReference>
<reference evidence="6" key="1">
    <citation type="submission" date="2014-11" db="EMBL/GenBank/DDBJ databases">
        <authorList>
            <person name="Genoscope - CEA"/>
        </authorList>
    </citation>
    <scope>NUCLEOTIDE SEQUENCE</scope>
    <source>
        <strain evidence="6">IPO1609</strain>
    </source>
</reference>